<gene>
    <name evidence="1" type="ORF">F4821DRAFT_261652</name>
</gene>
<keyword evidence="2" id="KW-1185">Reference proteome</keyword>
<name>A0ACC0CWT4_9PEZI</name>
<dbReference type="EMBL" id="MU394333">
    <property type="protein sequence ID" value="KAI6084755.1"/>
    <property type="molecule type" value="Genomic_DNA"/>
</dbReference>
<dbReference type="Proteomes" id="UP001497680">
    <property type="component" value="Unassembled WGS sequence"/>
</dbReference>
<evidence type="ECO:0000313" key="1">
    <source>
        <dbReference type="EMBL" id="KAI6084755.1"/>
    </source>
</evidence>
<comment type="caution">
    <text evidence="1">The sequence shown here is derived from an EMBL/GenBank/DDBJ whole genome shotgun (WGS) entry which is preliminary data.</text>
</comment>
<proteinExistence type="predicted"/>
<evidence type="ECO:0000313" key="2">
    <source>
        <dbReference type="Proteomes" id="UP001497680"/>
    </source>
</evidence>
<sequence length="373" mass="41393">MGDGQAYYMRADNVIAAAIALSILDIVAVGLRFWTRKIQKNPPRADDWLMIPATLVTVGIGIDMLYGVSRRGLGYWIEVPPDYTGSKADLVTPQLTAKSQVEWAYSLMLPVALGCMKASFLFFYMRVFAIQKQSAIYKLLAGFIVVVVLWAVAFFFAILFECGRQFEVIWGSQSEFQRRCTNTIGLVFTLCITDFISDILIIAIPIPLVLRLNLSTHKKIGVCSMFLLGGGTLVASFIRFIMMAGSFVGNFDITSDNILGVTACMYWGMVECGVGVFAACLPTIQFLFRRWVWEPAVSSTRSMFSSRSSRSSGFHKDAIHVDQTFGVAYAKIHDGSNRSESPTLLPSAVRGGPMHKTSYKTYDMWDERIGAAI</sequence>
<reference evidence="1 2" key="1">
    <citation type="journal article" date="2022" name="New Phytol.">
        <title>Ecological generalism drives hyperdiversity of secondary metabolite gene clusters in xylarialean endophytes.</title>
        <authorList>
            <person name="Franco M.E.E."/>
            <person name="Wisecaver J.H."/>
            <person name="Arnold A.E."/>
            <person name="Ju Y.M."/>
            <person name="Slot J.C."/>
            <person name="Ahrendt S."/>
            <person name="Moore L.P."/>
            <person name="Eastman K.E."/>
            <person name="Scott K."/>
            <person name="Konkel Z."/>
            <person name="Mondo S.J."/>
            <person name="Kuo A."/>
            <person name="Hayes R.D."/>
            <person name="Haridas S."/>
            <person name="Andreopoulos B."/>
            <person name="Riley R."/>
            <person name="LaButti K."/>
            <person name="Pangilinan J."/>
            <person name="Lipzen A."/>
            <person name="Amirebrahimi M."/>
            <person name="Yan J."/>
            <person name="Adam C."/>
            <person name="Keymanesh K."/>
            <person name="Ng V."/>
            <person name="Louie K."/>
            <person name="Northen T."/>
            <person name="Drula E."/>
            <person name="Henrissat B."/>
            <person name="Hsieh H.M."/>
            <person name="Youens-Clark K."/>
            <person name="Lutzoni F."/>
            <person name="Miadlikowska J."/>
            <person name="Eastwood D.C."/>
            <person name="Hamelin R.C."/>
            <person name="Grigoriev I.V."/>
            <person name="U'Ren J.M."/>
        </authorList>
    </citation>
    <scope>NUCLEOTIDE SEQUENCE [LARGE SCALE GENOMIC DNA]</scope>
    <source>
        <strain evidence="1 2">ER1909</strain>
    </source>
</reference>
<organism evidence="1 2">
    <name type="scientific">Hypoxylon rubiginosum</name>
    <dbReference type="NCBI Taxonomy" id="110542"/>
    <lineage>
        <taxon>Eukaryota</taxon>
        <taxon>Fungi</taxon>
        <taxon>Dikarya</taxon>
        <taxon>Ascomycota</taxon>
        <taxon>Pezizomycotina</taxon>
        <taxon>Sordariomycetes</taxon>
        <taxon>Xylariomycetidae</taxon>
        <taxon>Xylariales</taxon>
        <taxon>Hypoxylaceae</taxon>
        <taxon>Hypoxylon</taxon>
    </lineage>
</organism>
<protein>
    <submittedName>
        <fullName evidence="1">Uncharacterized protein</fullName>
    </submittedName>
</protein>
<accession>A0ACC0CWT4</accession>